<dbReference type="EMBL" id="CBTN010000065">
    <property type="protein sequence ID" value="CDH59094.1"/>
    <property type="molecule type" value="Genomic_DNA"/>
</dbReference>
<organism evidence="1 2">
    <name type="scientific">Lichtheimia corymbifera JMRC:FSU:9682</name>
    <dbReference type="NCBI Taxonomy" id="1263082"/>
    <lineage>
        <taxon>Eukaryota</taxon>
        <taxon>Fungi</taxon>
        <taxon>Fungi incertae sedis</taxon>
        <taxon>Mucoromycota</taxon>
        <taxon>Mucoromycotina</taxon>
        <taxon>Mucoromycetes</taxon>
        <taxon>Mucorales</taxon>
        <taxon>Lichtheimiaceae</taxon>
        <taxon>Lichtheimia</taxon>
    </lineage>
</organism>
<comment type="caution">
    <text evidence="1">The sequence shown here is derived from an EMBL/GenBank/DDBJ whole genome shotgun (WGS) entry which is preliminary data.</text>
</comment>
<reference evidence="1" key="1">
    <citation type="submission" date="2013-08" db="EMBL/GenBank/DDBJ databases">
        <title>Gene expansion shapes genome architecture in the human pathogen Lichtheimia corymbifera: an evolutionary genomics analysis in the ancient terrestrial Mucorales (Mucoromycotina).</title>
        <authorList>
            <person name="Schwartze V.U."/>
            <person name="Winter S."/>
            <person name="Shelest E."/>
            <person name="Marcet-Houben M."/>
            <person name="Horn F."/>
            <person name="Wehner S."/>
            <person name="Hoffmann K."/>
            <person name="Riege K."/>
            <person name="Sammeth M."/>
            <person name="Nowrousian M."/>
            <person name="Valiante V."/>
            <person name="Linde J."/>
            <person name="Jacobsen I.D."/>
            <person name="Marz M."/>
            <person name="Brakhage A.A."/>
            <person name="Gabaldon T."/>
            <person name="Bocker S."/>
            <person name="Voigt K."/>
        </authorList>
    </citation>
    <scope>NUCLEOTIDE SEQUENCE [LARGE SCALE GENOMIC DNA]</scope>
    <source>
        <strain evidence="1">FSU 9682</strain>
    </source>
</reference>
<dbReference type="AlphaFoldDB" id="A0A068S9X9"/>
<gene>
    <name evidence="1" type="ORF">LCOR_09928.1</name>
</gene>
<dbReference type="VEuPathDB" id="FungiDB:LCOR_09928.1"/>
<accession>A0A068S9X9</accession>
<name>A0A068S9X9_9FUNG</name>
<protein>
    <submittedName>
        <fullName evidence="1">Uncharacterized protein</fullName>
    </submittedName>
</protein>
<dbReference type="Proteomes" id="UP000027586">
    <property type="component" value="Unassembled WGS sequence"/>
</dbReference>
<evidence type="ECO:0000313" key="2">
    <source>
        <dbReference type="Proteomes" id="UP000027586"/>
    </source>
</evidence>
<dbReference type="OrthoDB" id="2209631at2759"/>
<proteinExistence type="predicted"/>
<sequence>MADYSNSSSIHPCTPVDGYTIHDNNGTLLASATESLSIASVNQWLEHTPHATATLTLYDGDTIDLPVYALRRRNAVVESLPDAPHPACVSTQ</sequence>
<keyword evidence="2" id="KW-1185">Reference proteome</keyword>
<evidence type="ECO:0000313" key="1">
    <source>
        <dbReference type="EMBL" id="CDH59094.1"/>
    </source>
</evidence>